<evidence type="ECO:0000256" key="5">
    <source>
        <dbReference type="PROSITE-ProRule" id="PRU10141"/>
    </source>
</evidence>
<dbReference type="RefSeq" id="WP_344259624.1">
    <property type="nucleotide sequence ID" value="NZ_BAAAMJ010000010.1"/>
</dbReference>
<accession>A0ABP5A7H3</accession>
<comment type="caution">
    <text evidence="8">The sequence shown here is derived from an EMBL/GenBank/DDBJ whole genome shotgun (WGS) entry which is preliminary data.</text>
</comment>
<feature type="binding site" evidence="5">
    <location>
        <position position="56"/>
    </location>
    <ligand>
        <name>ATP</name>
        <dbReference type="ChEBI" id="CHEBI:30616"/>
    </ligand>
</feature>
<gene>
    <name evidence="8" type="ORF">GCM10009716_13870</name>
</gene>
<organism evidence="8 9">
    <name type="scientific">Streptomyces sodiiphilus</name>
    <dbReference type="NCBI Taxonomy" id="226217"/>
    <lineage>
        <taxon>Bacteria</taxon>
        <taxon>Bacillati</taxon>
        <taxon>Actinomycetota</taxon>
        <taxon>Actinomycetes</taxon>
        <taxon>Kitasatosporales</taxon>
        <taxon>Streptomycetaceae</taxon>
        <taxon>Streptomyces</taxon>
    </lineage>
</organism>
<protein>
    <recommendedName>
        <fullName evidence="7">Protein kinase domain-containing protein</fullName>
    </recommendedName>
</protein>
<reference evidence="9" key="1">
    <citation type="journal article" date="2019" name="Int. J. Syst. Evol. Microbiol.">
        <title>The Global Catalogue of Microorganisms (GCM) 10K type strain sequencing project: providing services to taxonomists for standard genome sequencing and annotation.</title>
        <authorList>
            <consortium name="The Broad Institute Genomics Platform"/>
            <consortium name="The Broad Institute Genome Sequencing Center for Infectious Disease"/>
            <person name="Wu L."/>
            <person name="Ma J."/>
        </authorList>
    </citation>
    <scope>NUCLEOTIDE SEQUENCE [LARGE SCALE GENOMIC DNA]</scope>
    <source>
        <strain evidence="9">JCM 13581</strain>
    </source>
</reference>
<evidence type="ECO:0000256" key="3">
    <source>
        <dbReference type="ARBA" id="ARBA00022777"/>
    </source>
</evidence>
<dbReference type="CDD" id="cd14014">
    <property type="entry name" value="STKc_PknB_like"/>
    <property type="match status" value="1"/>
</dbReference>
<keyword evidence="4 5" id="KW-0067">ATP-binding</keyword>
<feature type="region of interest" description="Disordered" evidence="6">
    <location>
        <begin position="385"/>
        <end position="432"/>
    </location>
</feature>
<feature type="region of interest" description="Disordered" evidence="6">
    <location>
        <begin position="301"/>
        <end position="353"/>
    </location>
</feature>
<evidence type="ECO:0000259" key="7">
    <source>
        <dbReference type="PROSITE" id="PS50011"/>
    </source>
</evidence>
<dbReference type="PROSITE" id="PS00108">
    <property type="entry name" value="PROTEIN_KINASE_ST"/>
    <property type="match status" value="1"/>
</dbReference>
<keyword evidence="2 5" id="KW-0547">Nucleotide-binding</keyword>
<dbReference type="PROSITE" id="PS50011">
    <property type="entry name" value="PROTEIN_KINASE_DOM"/>
    <property type="match status" value="1"/>
</dbReference>
<evidence type="ECO:0000256" key="2">
    <source>
        <dbReference type="ARBA" id="ARBA00022741"/>
    </source>
</evidence>
<evidence type="ECO:0000313" key="8">
    <source>
        <dbReference type="EMBL" id="GAA1905157.1"/>
    </source>
</evidence>
<dbReference type="InterPro" id="IPR011009">
    <property type="entry name" value="Kinase-like_dom_sf"/>
</dbReference>
<keyword evidence="9" id="KW-1185">Reference proteome</keyword>
<evidence type="ECO:0000256" key="6">
    <source>
        <dbReference type="SAM" id="MobiDB-lite"/>
    </source>
</evidence>
<dbReference type="InterPro" id="IPR017441">
    <property type="entry name" value="Protein_kinase_ATP_BS"/>
</dbReference>
<proteinExistence type="predicted"/>
<dbReference type="EMBL" id="BAAAMJ010000010">
    <property type="protein sequence ID" value="GAA1905157.1"/>
    <property type="molecule type" value="Genomic_DNA"/>
</dbReference>
<dbReference type="Gene3D" id="3.30.200.20">
    <property type="entry name" value="Phosphorylase Kinase, domain 1"/>
    <property type="match status" value="1"/>
</dbReference>
<name>A0ABP5A7H3_9ACTN</name>
<sequence length="600" mass="63065">MAPYDSPHAAPPPYSPLGPADPREVAGYELRARLGSGGMGSVYLSYTRGGQPIAVKVVRAEFAEDPEFRRRFAQEVKAARRVQGLYTVPVLDSNTEGAAPWLATAYIPGLSLADAVRTHGRLPLPTVLLLAAGVAEALQSIHAAGVIHRDLKPGNVLLSADGPKVIDFGIARAADTTPLTGSDVRVGTPAYMAPEQVTGVSATPAADVFALGLIAHHAATGGHPFGEGTAHAVMYRIVQEAPDLSGTPAGLLDLIHACLAKDPSQRPQPAQVIEMCRALLPDGDLRRREGWLPAPVAAEVARRTQAPPPPAAQLASDGQPPRTPGAPPAAAPMAPGDTPQSPPASPPARGARRTAALLAAPAVATAVLGGAATYFLLGDSSEDAGDRAGEAVGNTTPPAETEASAPEGPADTDAAESPGTAPDPDGQPDSDSAYRLAESDVELIIKAPRFHRETQQVVRDCLGADLTTVRLDTLTVTTGVRSGSMDDRRDENDIRYIHCDHEGLLDQGISFHKDLHAGAVDTLSPTPEQCFEAARSATLPNPIPVDDILEDRTLRESTAICAETREKSLVLLRIDRVQADPHNEDLRSYTMTATRWTPQE</sequence>
<dbReference type="SUPFAM" id="SSF56112">
    <property type="entry name" value="Protein kinase-like (PK-like)"/>
    <property type="match status" value="1"/>
</dbReference>
<dbReference type="Proteomes" id="UP001501303">
    <property type="component" value="Unassembled WGS sequence"/>
</dbReference>
<evidence type="ECO:0000313" key="9">
    <source>
        <dbReference type="Proteomes" id="UP001501303"/>
    </source>
</evidence>
<dbReference type="InterPro" id="IPR000719">
    <property type="entry name" value="Prot_kinase_dom"/>
</dbReference>
<dbReference type="PANTHER" id="PTHR43289:SF34">
    <property type="entry name" value="SERINE_THREONINE-PROTEIN KINASE YBDM-RELATED"/>
    <property type="match status" value="1"/>
</dbReference>
<feature type="compositionally biased region" description="Pro residues" evidence="6">
    <location>
        <begin position="321"/>
        <end position="330"/>
    </location>
</feature>
<keyword evidence="3" id="KW-0418">Kinase</keyword>
<feature type="domain" description="Protein kinase" evidence="7">
    <location>
        <begin position="28"/>
        <end position="280"/>
    </location>
</feature>
<dbReference type="PROSITE" id="PS00107">
    <property type="entry name" value="PROTEIN_KINASE_ATP"/>
    <property type="match status" value="1"/>
</dbReference>
<feature type="region of interest" description="Disordered" evidence="6">
    <location>
        <begin position="1"/>
        <end position="22"/>
    </location>
</feature>
<evidence type="ECO:0000256" key="4">
    <source>
        <dbReference type="ARBA" id="ARBA00022840"/>
    </source>
</evidence>
<keyword evidence="1" id="KW-0808">Transferase</keyword>
<dbReference type="PANTHER" id="PTHR43289">
    <property type="entry name" value="MITOGEN-ACTIVATED PROTEIN KINASE KINASE KINASE 20-RELATED"/>
    <property type="match status" value="1"/>
</dbReference>
<evidence type="ECO:0000256" key="1">
    <source>
        <dbReference type="ARBA" id="ARBA00022679"/>
    </source>
</evidence>
<dbReference type="Pfam" id="PF00069">
    <property type="entry name" value="Pkinase"/>
    <property type="match status" value="1"/>
</dbReference>
<dbReference type="InterPro" id="IPR008271">
    <property type="entry name" value="Ser/Thr_kinase_AS"/>
</dbReference>
<dbReference type="Gene3D" id="1.10.510.10">
    <property type="entry name" value="Transferase(Phosphotransferase) domain 1"/>
    <property type="match status" value="1"/>
</dbReference>
<dbReference type="SMART" id="SM00220">
    <property type="entry name" value="S_TKc"/>
    <property type="match status" value="1"/>
</dbReference>